<feature type="transmembrane region" description="Helical" evidence="1">
    <location>
        <begin position="12"/>
        <end position="33"/>
    </location>
</feature>
<keyword evidence="1" id="KW-0472">Membrane</keyword>
<accession>A0A1G9XY02</accession>
<dbReference type="STRING" id="459525.SAMN04488137_3082"/>
<evidence type="ECO:0000313" key="3">
    <source>
        <dbReference type="Proteomes" id="UP000199544"/>
    </source>
</evidence>
<protein>
    <recommendedName>
        <fullName evidence="4">DUF2619 domain-containing protein</fullName>
    </recommendedName>
</protein>
<dbReference type="InterPro" id="IPR020390">
    <property type="entry name" value="Uncharacterised_YqhV"/>
</dbReference>
<evidence type="ECO:0008006" key="4">
    <source>
        <dbReference type="Google" id="ProtNLM"/>
    </source>
</evidence>
<sequence length="90" mass="9784">MFQVFEKIVLGMAMIRILSGVCEVSAAFLMLRFNSVEKALLINSTLSIIGPFIFFSTMSLGLVGITAKISTAKLLWIVAGLGLIVYGIRK</sequence>
<dbReference type="OrthoDB" id="1726013at2"/>
<dbReference type="RefSeq" id="WP_090235751.1">
    <property type="nucleotide sequence ID" value="NZ_FNHW01000001.1"/>
</dbReference>
<dbReference type="AlphaFoldDB" id="A0A1G9XY02"/>
<dbReference type="Pfam" id="PF10942">
    <property type="entry name" value="DUF2619"/>
    <property type="match status" value="1"/>
</dbReference>
<dbReference type="EMBL" id="FNHW01000001">
    <property type="protein sequence ID" value="SDN01712.1"/>
    <property type="molecule type" value="Genomic_DNA"/>
</dbReference>
<reference evidence="3" key="1">
    <citation type="submission" date="2016-10" db="EMBL/GenBank/DDBJ databases">
        <authorList>
            <person name="Varghese N."/>
            <person name="Submissions S."/>
        </authorList>
    </citation>
    <scope>NUCLEOTIDE SEQUENCE [LARGE SCALE GENOMIC DNA]</scope>
    <source>
        <strain evidence="3">CGMCC 1.6854</strain>
    </source>
</reference>
<keyword evidence="1" id="KW-1133">Transmembrane helix</keyword>
<evidence type="ECO:0000313" key="2">
    <source>
        <dbReference type="EMBL" id="SDN01712.1"/>
    </source>
</evidence>
<feature type="transmembrane region" description="Helical" evidence="1">
    <location>
        <begin position="40"/>
        <end position="63"/>
    </location>
</feature>
<name>A0A1G9XY02_9BACL</name>
<keyword evidence="3" id="KW-1185">Reference proteome</keyword>
<dbReference type="Proteomes" id="UP000199544">
    <property type="component" value="Unassembled WGS sequence"/>
</dbReference>
<keyword evidence="1" id="KW-0812">Transmembrane</keyword>
<organism evidence="2 3">
    <name type="scientific">Fictibacillus solisalsi</name>
    <dbReference type="NCBI Taxonomy" id="459525"/>
    <lineage>
        <taxon>Bacteria</taxon>
        <taxon>Bacillati</taxon>
        <taxon>Bacillota</taxon>
        <taxon>Bacilli</taxon>
        <taxon>Bacillales</taxon>
        <taxon>Fictibacillaceae</taxon>
        <taxon>Fictibacillus</taxon>
    </lineage>
</organism>
<proteinExistence type="predicted"/>
<feature type="transmembrane region" description="Helical" evidence="1">
    <location>
        <begin position="69"/>
        <end position="88"/>
    </location>
</feature>
<gene>
    <name evidence="2" type="ORF">SAMN04488137_3082</name>
</gene>
<evidence type="ECO:0000256" key="1">
    <source>
        <dbReference type="SAM" id="Phobius"/>
    </source>
</evidence>